<dbReference type="AlphaFoldDB" id="A0AAN0K6N8"/>
<dbReference type="Pfam" id="PF07811">
    <property type="entry name" value="TadE"/>
    <property type="match status" value="1"/>
</dbReference>
<gene>
    <name evidence="2" type="ORF">brsh051_13530</name>
</gene>
<evidence type="ECO:0000313" key="2">
    <source>
        <dbReference type="EMBL" id="BEH02072.1"/>
    </source>
</evidence>
<evidence type="ECO:0000259" key="1">
    <source>
        <dbReference type="Pfam" id="PF07811"/>
    </source>
</evidence>
<sequence>MVGSTQLALLMPLLLTVIFAVIQASIWFAGRSTAQQAAMAGAERAAFASALADDAERVSTEMAERGGLDGIHVGVDRQTQLVQVRVTGQVPGLLPGPWTVVDASAQRVKEA</sequence>
<accession>A0AAN0K6N8</accession>
<dbReference type="RefSeq" id="WP_286268379.1">
    <property type="nucleotide sequence ID" value="NZ_AP028056.1"/>
</dbReference>
<dbReference type="InterPro" id="IPR012495">
    <property type="entry name" value="TadE-like_dom"/>
</dbReference>
<name>A0AAN0K6N8_9ACTN</name>
<organism evidence="2 3">
    <name type="scientific">Brooklawnia propionicigenes</name>
    <dbReference type="NCBI Taxonomy" id="3041175"/>
    <lineage>
        <taxon>Bacteria</taxon>
        <taxon>Bacillati</taxon>
        <taxon>Actinomycetota</taxon>
        <taxon>Actinomycetes</taxon>
        <taxon>Propionibacteriales</taxon>
        <taxon>Propionibacteriaceae</taxon>
        <taxon>Brooklawnia</taxon>
    </lineage>
</organism>
<feature type="domain" description="TadE-like" evidence="1">
    <location>
        <begin position="4"/>
        <end position="42"/>
    </location>
</feature>
<dbReference type="KEGG" id="broo:brsh051_13530"/>
<dbReference type="Proteomes" id="UP001431656">
    <property type="component" value="Chromosome"/>
</dbReference>
<reference evidence="2" key="1">
    <citation type="journal article" date="2024" name="Int. J. Syst. Evol. Microbiol.">
        <title>Brooklawnia propionicigenes sp. nov., a facultatively anaerobic, propionate-producing bacterium isolated from a methanogenic reactor treating waste from cattle farms.</title>
        <authorList>
            <person name="Akita Y."/>
            <person name="Ueki A."/>
            <person name="Tonouchi A."/>
            <person name="Sugawara Y."/>
            <person name="Honma S."/>
            <person name="Kaku N."/>
            <person name="Ueki K."/>
        </authorList>
    </citation>
    <scope>NUCLEOTIDE SEQUENCE</scope>
    <source>
        <strain evidence="2">SH051</strain>
    </source>
</reference>
<keyword evidence="3" id="KW-1185">Reference proteome</keyword>
<proteinExistence type="predicted"/>
<evidence type="ECO:0000313" key="3">
    <source>
        <dbReference type="Proteomes" id="UP001431656"/>
    </source>
</evidence>
<dbReference type="EMBL" id="AP028056">
    <property type="protein sequence ID" value="BEH02072.1"/>
    <property type="molecule type" value="Genomic_DNA"/>
</dbReference>
<protein>
    <recommendedName>
        <fullName evidence="1">TadE-like domain-containing protein</fullName>
    </recommendedName>
</protein>